<protein>
    <submittedName>
        <fullName evidence="1">Uncharacterized protein</fullName>
    </submittedName>
</protein>
<organism evidence="1 2">
    <name type="scientific">Symbiodinium microadriaticum</name>
    <name type="common">Dinoflagellate</name>
    <name type="synonym">Zooxanthella microadriatica</name>
    <dbReference type="NCBI Taxonomy" id="2951"/>
    <lineage>
        <taxon>Eukaryota</taxon>
        <taxon>Sar</taxon>
        <taxon>Alveolata</taxon>
        <taxon>Dinophyceae</taxon>
        <taxon>Suessiales</taxon>
        <taxon>Symbiodiniaceae</taxon>
        <taxon>Symbiodinium</taxon>
    </lineage>
</organism>
<dbReference type="AlphaFoldDB" id="A0A1Q9CMW0"/>
<evidence type="ECO:0000313" key="2">
    <source>
        <dbReference type="Proteomes" id="UP000186817"/>
    </source>
</evidence>
<evidence type="ECO:0000313" key="1">
    <source>
        <dbReference type="EMBL" id="OLP84260.1"/>
    </source>
</evidence>
<comment type="caution">
    <text evidence="1">The sequence shown here is derived from an EMBL/GenBank/DDBJ whole genome shotgun (WGS) entry which is preliminary data.</text>
</comment>
<sequence>MAAGRPSKRQCLTPNDWESRVLGSGDYKEVLPEHVVVNRHSEVFDLFHVNAAVILRLLDCRRAKQDIDNWRPCSVAVAAQMFGSGKTTLGRNFIKQLENSEFVELWKGKGLSDVWKHELTLDMLEADTTLHERIDLLCAHRIAPTCLYSNYLHELD</sequence>
<reference evidence="1 2" key="1">
    <citation type="submission" date="2016-02" db="EMBL/GenBank/DDBJ databases">
        <title>Genome analysis of coral dinoflagellate symbionts highlights evolutionary adaptations to a symbiotic lifestyle.</title>
        <authorList>
            <person name="Aranda M."/>
            <person name="Li Y."/>
            <person name="Liew Y.J."/>
            <person name="Baumgarten S."/>
            <person name="Simakov O."/>
            <person name="Wilson M."/>
            <person name="Piel J."/>
            <person name="Ashoor H."/>
            <person name="Bougouffa S."/>
            <person name="Bajic V.B."/>
            <person name="Ryu T."/>
            <person name="Ravasi T."/>
            <person name="Bayer T."/>
            <person name="Micklem G."/>
            <person name="Kim H."/>
            <person name="Bhak J."/>
            <person name="Lajeunesse T.C."/>
            <person name="Voolstra C.R."/>
        </authorList>
    </citation>
    <scope>NUCLEOTIDE SEQUENCE [LARGE SCALE GENOMIC DNA]</scope>
    <source>
        <strain evidence="1 2">CCMP2467</strain>
    </source>
</reference>
<accession>A0A1Q9CMW0</accession>
<dbReference type="EMBL" id="LSRX01001055">
    <property type="protein sequence ID" value="OLP84260.1"/>
    <property type="molecule type" value="Genomic_DNA"/>
</dbReference>
<proteinExistence type="predicted"/>
<dbReference type="Proteomes" id="UP000186817">
    <property type="component" value="Unassembled WGS sequence"/>
</dbReference>
<name>A0A1Q9CMW0_SYMMI</name>
<keyword evidence="2" id="KW-1185">Reference proteome</keyword>
<gene>
    <name evidence="1" type="ORF">AK812_SmicGene34885</name>
</gene>